<feature type="region of interest" description="Disordered" evidence="1">
    <location>
        <begin position="128"/>
        <end position="148"/>
    </location>
</feature>
<dbReference type="Proteomes" id="UP001221757">
    <property type="component" value="Unassembled WGS sequence"/>
</dbReference>
<evidence type="ECO:0000313" key="2">
    <source>
        <dbReference type="EMBL" id="KAJ7673588.1"/>
    </source>
</evidence>
<gene>
    <name evidence="2" type="ORF">B0H17DRAFT_1208286</name>
</gene>
<comment type="caution">
    <text evidence="2">The sequence shown here is derived from an EMBL/GenBank/DDBJ whole genome shotgun (WGS) entry which is preliminary data.</text>
</comment>
<proteinExistence type="predicted"/>
<dbReference type="AlphaFoldDB" id="A0AAD7D130"/>
<reference evidence="2" key="1">
    <citation type="submission" date="2023-03" db="EMBL/GenBank/DDBJ databases">
        <title>Massive genome expansion in bonnet fungi (Mycena s.s.) driven by repeated elements and novel gene families across ecological guilds.</title>
        <authorList>
            <consortium name="Lawrence Berkeley National Laboratory"/>
            <person name="Harder C.B."/>
            <person name="Miyauchi S."/>
            <person name="Viragh M."/>
            <person name="Kuo A."/>
            <person name="Thoen E."/>
            <person name="Andreopoulos B."/>
            <person name="Lu D."/>
            <person name="Skrede I."/>
            <person name="Drula E."/>
            <person name="Henrissat B."/>
            <person name="Morin E."/>
            <person name="Kohler A."/>
            <person name="Barry K."/>
            <person name="LaButti K."/>
            <person name="Morin E."/>
            <person name="Salamov A."/>
            <person name="Lipzen A."/>
            <person name="Mereny Z."/>
            <person name="Hegedus B."/>
            <person name="Baldrian P."/>
            <person name="Stursova M."/>
            <person name="Weitz H."/>
            <person name="Taylor A."/>
            <person name="Grigoriev I.V."/>
            <person name="Nagy L.G."/>
            <person name="Martin F."/>
            <person name="Kauserud H."/>
        </authorList>
    </citation>
    <scope>NUCLEOTIDE SEQUENCE</scope>
    <source>
        <strain evidence="2">CBHHK067</strain>
    </source>
</reference>
<organism evidence="2 3">
    <name type="scientific">Mycena rosella</name>
    <name type="common">Pink bonnet</name>
    <name type="synonym">Agaricus rosellus</name>
    <dbReference type="NCBI Taxonomy" id="1033263"/>
    <lineage>
        <taxon>Eukaryota</taxon>
        <taxon>Fungi</taxon>
        <taxon>Dikarya</taxon>
        <taxon>Basidiomycota</taxon>
        <taxon>Agaricomycotina</taxon>
        <taxon>Agaricomycetes</taxon>
        <taxon>Agaricomycetidae</taxon>
        <taxon>Agaricales</taxon>
        <taxon>Marasmiineae</taxon>
        <taxon>Mycenaceae</taxon>
        <taxon>Mycena</taxon>
    </lineage>
</organism>
<dbReference type="CDD" id="cd09917">
    <property type="entry name" value="F-box_SF"/>
    <property type="match status" value="1"/>
</dbReference>
<evidence type="ECO:0000256" key="1">
    <source>
        <dbReference type="SAM" id="MobiDB-lite"/>
    </source>
</evidence>
<keyword evidence="3" id="KW-1185">Reference proteome</keyword>
<protein>
    <recommendedName>
        <fullName evidence="4">F-box domain-containing protein</fullName>
    </recommendedName>
</protein>
<name>A0AAD7D130_MYCRO</name>
<sequence>MDNLRLPVELISEILHLLDRGGFLALRGTNKVFHALATPRAFQELLATDTVSSAQGLLGLQSSLEITDCVKSVVFRSSTPGPEFSQDSTQPEDEAKLAVLFSAFEGLSKFPQLASLRFEFHDEFVEEDYGSDTSTPPTSYECSGQFSTGHQAPLYRCSSH</sequence>
<dbReference type="EMBL" id="JARKIE010000160">
    <property type="protein sequence ID" value="KAJ7673588.1"/>
    <property type="molecule type" value="Genomic_DNA"/>
</dbReference>
<evidence type="ECO:0000313" key="3">
    <source>
        <dbReference type="Proteomes" id="UP001221757"/>
    </source>
</evidence>
<feature type="compositionally biased region" description="Polar residues" evidence="1">
    <location>
        <begin position="131"/>
        <end position="148"/>
    </location>
</feature>
<accession>A0AAD7D130</accession>
<evidence type="ECO:0008006" key="4">
    <source>
        <dbReference type="Google" id="ProtNLM"/>
    </source>
</evidence>